<reference evidence="6" key="1">
    <citation type="submission" date="2017-08" db="EMBL/GenBank/DDBJ databases">
        <title>Direct submision.</title>
        <authorList>
            <person name="Kim S.-J."/>
            <person name="Rhee S.-K."/>
        </authorList>
    </citation>
    <scope>NUCLEOTIDE SEQUENCE [LARGE SCALE GENOMIC DNA]</scope>
    <source>
        <strain evidence="6">GI5</strain>
    </source>
</reference>
<keyword evidence="6" id="KW-1185">Reference proteome</keyword>
<dbReference type="PANTHER" id="PTHR43280:SF2">
    <property type="entry name" value="HTH-TYPE TRANSCRIPTIONAL REGULATOR EXSA"/>
    <property type="match status" value="1"/>
</dbReference>
<dbReference type="PANTHER" id="PTHR43280">
    <property type="entry name" value="ARAC-FAMILY TRANSCRIPTIONAL REGULATOR"/>
    <property type="match status" value="1"/>
</dbReference>
<dbReference type="SMART" id="SM00342">
    <property type="entry name" value="HTH_ARAC"/>
    <property type="match status" value="1"/>
</dbReference>
<dbReference type="SUPFAM" id="SSF46689">
    <property type="entry name" value="Homeodomain-like"/>
    <property type="match status" value="2"/>
</dbReference>
<dbReference type="Pfam" id="PF12833">
    <property type="entry name" value="HTH_18"/>
    <property type="match status" value="1"/>
</dbReference>
<accession>A0A2K9LKG8</accession>
<dbReference type="Proteomes" id="UP000235116">
    <property type="component" value="Chromosome"/>
</dbReference>
<sequence length="275" mass="30257">MAIPSIKAQGDTEFEGVVYYRSRSILLLAPSLEIGPGDKTHKRRSIRLVIGCKKPVTLEFEGGGVLAGEALLVGPDAGLCNISGPDAHVAILDFSPVMAEFEALDQFLGGSPVKELDVDQFSALIPRLIGGQDGSLGCDELVEIMQSAVFLVTGTQLSPLEYDPRIIKALNIIEELPLASICLDVLSKAVNLSPDRFRHLFKETTGCTVSQYARQAALWRALNLITQRDYTVTAASHELGFHDVSHFYRVYSDMFGISLSERNNPRKFRRVRCFN</sequence>
<protein>
    <recommendedName>
        <fullName evidence="4">HTH araC/xylS-type domain-containing protein</fullName>
    </recommendedName>
</protein>
<dbReference type="InterPro" id="IPR018060">
    <property type="entry name" value="HTH_AraC"/>
</dbReference>
<name>A0A2K9LKG8_9GAMM</name>
<evidence type="ECO:0000259" key="4">
    <source>
        <dbReference type="PROSITE" id="PS01124"/>
    </source>
</evidence>
<proteinExistence type="predicted"/>
<dbReference type="GO" id="GO:0003700">
    <property type="term" value="F:DNA-binding transcription factor activity"/>
    <property type="evidence" value="ECO:0007669"/>
    <property type="project" value="InterPro"/>
</dbReference>
<evidence type="ECO:0000256" key="2">
    <source>
        <dbReference type="ARBA" id="ARBA00023125"/>
    </source>
</evidence>
<gene>
    <name evidence="5" type="ORF">Kalk_10580</name>
</gene>
<keyword evidence="3" id="KW-0804">Transcription</keyword>
<dbReference type="AlphaFoldDB" id="A0A2K9LKG8"/>
<dbReference type="Gene3D" id="1.10.10.60">
    <property type="entry name" value="Homeodomain-like"/>
    <property type="match status" value="1"/>
</dbReference>
<dbReference type="PROSITE" id="PS01124">
    <property type="entry name" value="HTH_ARAC_FAMILY_2"/>
    <property type="match status" value="1"/>
</dbReference>
<evidence type="ECO:0000256" key="1">
    <source>
        <dbReference type="ARBA" id="ARBA00023015"/>
    </source>
</evidence>
<dbReference type="KEGG" id="kak:Kalk_10580"/>
<keyword evidence="1" id="KW-0805">Transcription regulation</keyword>
<dbReference type="InterPro" id="IPR009057">
    <property type="entry name" value="Homeodomain-like_sf"/>
</dbReference>
<evidence type="ECO:0000256" key="3">
    <source>
        <dbReference type="ARBA" id="ARBA00023163"/>
    </source>
</evidence>
<keyword evidence="2" id="KW-0238">DNA-binding</keyword>
<evidence type="ECO:0000313" key="5">
    <source>
        <dbReference type="EMBL" id="AUM12838.1"/>
    </source>
</evidence>
<dbReference type="GO" id="GO:0043565">
    <property type="term" value="F:sequence-specific DNA binding"/>
    <property type="evidence" value="ECO:0007669"/>
    <property type="project" value="InterPro"/>
</dbReference>
<evidence type="ECO:0000313" key="6">
    <source>
        <dbReference type="Proteomes" id="UP000235116"/>
    </source>
</evidence>
<feature type="domain" description="HTH araC/xylS-type" evidence="4">
    <location>
        <begin position="167"/>
        <end position="265"/>
    </location>
</feature>
<organism evidence="5 6">
    <name type="scientific">Ketobacter alkanivorans</name>
    <dbReference type="NCBI Taxonomy" id="1917421"/>
    <lineage>
        <taxon>Bacteria</taxon>
        <taxon>Pseudomonadati</taxon>
        <taxon>Pseudomonadota</taxon>
        <taxon>Gammaproteobacteria</taxon>
        <taxon>Pseudomonadales</taxon>
        <taxon>Ketobacteraceae</taxon>
        <taxon>Ketobacter</taxon>
    </lineage>
</organism>
<dbReference type="EMBL" id="CP022684">
    <property type="protein sequence ID" value="AUM12838.1"/>
    <property type="molecule type" value="Genomic_DNA"/>
</dbReference>